<accession>A0A5K3FLC8</accession>
<name>A0A5K3FLC8_MESCO</name>
<sequence>MCTHIVPPSLRLFVSPPAPNTVRATAVCSSVSKTGSRFVLRRVGAWCLPKTKLSGTD</sequence>
<evidence type="ECO:0000313" key="1">
    <source>
        <dbReference type="WBParaSite" id="MCU_009496-RA"/>
    </source>
</evidence>
<organism evidence="1">
    <name type="scientific">Mesocestoides corti</name>
    <name type="common">Flatworm</name>
    <dbReference type="NCBI Taxonomy" id="53468"/>
    <lineage>
        <taxon>Eukaryota</taxon>
        <taxon>Metazoa</taxon>
        <taxon>Spiralia</taxon>
        <taxon>Lophotrochozoa</taxon>
        <taxon>Platyhelminthes</taxon>
        <taxon>Cestoda</taxon>
        <taxon>Eucestoda</taxon>
        <taxon>Cyclophyllidea</taxon>
        <taxon>Mesocestoididae</taxon>
        <taxon>Mesocestoides</taxon>
    </lineage>
</organism>
<protein>
    <submittedName>
        <fullName evidence="1">WD_REPEATS_REGION domain-containing protein</fullName>
    </submittedName>
</protein>
<reference evidence="1" key="1">
    <citation type="submission" date="2019-11" db="UniProtKB">
        <authorList>
            <consortium name="WormBaseParasite"/>
        </authorList>
    </citation>
    <scope>IDENTIFICATION</scope>
</reference>
<dbReference type="AlphaFoldDB" id="A0A5K3FLC8"/>
<proteinExistence type="predicted"/>
<dbReference type="WBParaSite" id="MCU_009496-RA">
    <property type="protein sequence ID" value="MCU_009496-RA"/>
    <property type="gene ID" value="MCU_009496"/>
</dbReference>